<reference evidence="1" key="1">
    <citation type="journal article" date="2021" name="PeerJ">
        <title>Extensive microbial diversity within the chicken gut microbiome revealed by metagenomics and culture.</title>
        <authorList>
            <person name="Gilroy R."/>
            <person name="Ravi A."/>
            <person name="Getino M."/>
            <person name="Pursley I."/>
            <person name="Horton D.L."/>
            <person name="Alikhan N.F."/>
            <person name="Baker D."/>
            <person name="Gharbi K."/>
            <person name="Hall N."/>
            <person name="Watson M."/>
            <person name="Adriaenssens E.M."/>
            <person name="Foster-Nyarko E."/>
            <person name="Jarju S."/>
            <person name="Secka A."/>
            <person name="Antonio M."/>
            <person name="Oren A."/>
            <person name="Chaudhuri R.R."/>
            <person name="La Ragione R."/>
            <person name="Hildebrand F."/>
            <person name="Pallen M.J."/>
        </authorList>
    </citation>
    <scope>NUCLEOTIDE SEQUENCE</scope>
    <source>
        <strain evidence="1">ChiHjej12B11-1927</strain>
    </source>
</reference>
<accession>A0A9D1VMJ6</accession>
<evidence type="ECO:0000313" key="2">
    <source>
        <dbReference type="Proteomes" id="UP000824230"/>
    </source>
</evidence>
<reference evidence="1" key="2">
    <citation type="submission" date="2021-04" db="EMBL/GenBank/DDBJ databases">
        <authorList>
            <person name="Gilroy R."/>
        </authorList>
    </citation>
    <scope>NUCLEOTIDE SEQUENCE</scope>
    <source>
        <strain evidence="1">ChiHjej12B11-1927</strain>
    </source>
</reference>
<comment type="caution">
    <text evidence="1">The sequence shown here is derived from an EMBL/GenBank/DDBJ whole genome shotgun (WGS) entry which is preliminary data.</text>
</comment>
<evidence type="ECO:0000313" key="1">
    <source>
        <dbReference type="EMBL" id="HIX37781.1"/>
    </source>
</evidence>
<dbReference type="PANTHER" id="PTHR31299">
    <property type="entry name" value="ESTERASE, PUTATIVE (AFU_ORTHOLOGUE AFUA_1G05850)-RELATED"/>
    <property type="match status" value="1"/>
</dbReference>
<dbReference type="InterPro" id="IPR007815">
    <property type="entry name" value="Emycin_Estase"/>
</dbReference>
<dbReference type="CDD" id="cd14728">
    <property type="entry name" value="Ere-like"/>
    <property type="match status" value="1"/>
</dbReference>
<dbReference type="GO" id="GO:0046677">
    <property type="term" value="P:response to antibiotic"/>
    <property type="evidence" value="ECO:0007669"/>
    <property type="project" value="InterPro"/>
</dbReference>
<protein>
    <submittedName>
        <fullName evidence="1">Erythromycin esterase family protein</fullName>
    </submittedName>
</protein>
<gene>
    <name evidence="1" type="ORF">H9738_07930</name>
</gene>
<dbReference type="PANTHER" id="PTHR31299:SF0">
    <property type="entry name" value="ESTERASE, PUTATIVE (AFU_ORTHOLOGUE AFUA_1G05850)-RELATED"/>
    <property type="match status" value="1"/>
</dbReference>
<name>A0A9D1VMJ6_9FIRM</name>
<organism evidence="1 2">
    <name type="scientific">Candidatus Blautia pullistercoris</name>
    <dbReference type="NCBI Taxonomy" id="2838499"/>
    <lineage>
        <taxon>Bacteria</taxon>
        <taxon>Bacillati</taxon>
        <taxon>Bacillota</taxon>
        <taxon>Clostridia</taxon>
        <taxon>Lachnospirales</taxon>
        <taxon>Lachnospiraceae</taxon>
        <taxon>Blautia</taxon>
    </lineage>
</organism>
<dbReference type="AlphaFoldDB" id="A0A9D1VMJ6"/>
<sequence>MMRKKKRKILRTVLLCLFTVILLALSVFMHFGGFGTGESADPKEFASYAGSIQDISIPKEARIIALGEATHGNVEFQELKLEVFKLLVEKYDVRAFALEGDYGGCEQVNRYIHGGEGTALEAARAIGFKIYYTKEMANLISYMRQYNETAAPGEDLRFYGFDMRRYAYSFQFLTEGCKKAGIDTESLESLMDGENWVAGYSNEDRIRILSQIKAQLEKQKNTEQTVHCADMLLQYLNLQGKLDAERDDPVVLDALATLRDKLLAENINWIAAQESRAGHDRIFVTGHNTHVARWESSDSMGKLLADKMGKGYYVIGTDFYKTCCNVPDQASGKRTNQVFYSHDPLANAAKKAGLHICWLDFSKIPSGTPLGELSRDYVYQGNLGEGYIWYMRLLPPSYRLFQPPATLYDSMIFVSEATPIKILEESNTPMQASRY</sequence>
<dbReference type="Gene3D" id="3.30.1870.10">
    <property type="entry name" value="EreA-like, domain 2"/>
    <property type="match status" value="1"/>
</dbReference>
<dbReference type="InterPro" id="IPR052036">
    <property type="entry name" value="Hydrolase/PRTase-associated"/>
</dbReference>
<dbReference type="Gene3D" id="1.20.1440.30">
    <property type="entry name" value="Biosynthetic Protein domain"/>
    <property type="match status" value="1"/>
</dbReference>
<dbReference type="Gene3D" id="3.40.1660.10">
    <property type="entry name" value="EreA-like (biosynthetic domain)"/>
    <property type="match status" value="1"/>
</dbReference>
<dbReference type="Proteomes" id="UP000824230">
    <property type="component" value="Unassembled WGS sequence"/>
</dbReference>
<dbReference type="EMBL" id="DXFG01000158">
    <property type="protein sequence ID" value="HIX37781.1"/>
    <property type="molecule type" value="Genomic_DNA"/>
</dbReference>
<dbReference type="SUPFAM" id="SSF159501">
    <property type="entry name" value="EreA/ChaN-like"/>
    <property type="match status" value="1"/>
</dbReference>
<proteinExistence type="predicted"/>
<dbReference type="Pfam" id="PF05139">
    <property type="entry name" value="Erythro_esteras"/>
    <property type="match status" value="1"/>
</dbReference>